<evidence type="ECO:0000259" key="2">
    <source>
        <dbReference type="Pfam" id="PF02120"/>
    </source>
</evidence>
<evidence type="ECO:0000313" key="3">
    <source>
        <dbReference type="EMBL" id="ABB43310.1"/>
    </source>
</evidence>
<dbReference type="HOGENOM" id="CLU_550619_0_0_7"/>
<dbReference type="CDD" id="cd17470">
    <property type="entry name" value="T3SS_Flik_C"/>
    <property type="match status" value="1"/>
</dbReference>
<name>Q30UM1_SULDN</name>
<dbReference type="STRING" id="326298.Suden_0029"/>
<dbReference type="RefSeq" id="WP_011371665.1">
    <property type="nucleotide sequence ID" value="NC_007575.1"/>
</dbReference>
<feature type="compositionally biased region" description="Polar residues" evidence="1">
    <location>
        <begin position="304"/>
        <end position="315"/>
    </location>
</feature>
<feature type="compositionally biased region" description="Basic and acidic residues" evidence="1">
    <location>
        <begin position="512"/>
        <end position="524"/>
    </location>
</feature>
<proteinExistence type="predicted"/>
<dbReference type="KEGG" id="tdn:Suden_0029"/>
<dbReference type="EMBL" id="CP000153">
    <property type="protein sequence ID" value="ABB43310.1"/>
    <property type="molecule type" value="Genomic_DNA"/>
</dbReference>
<dbReference type="eggNOG" id="COG3144">
    <property type="taxonomic scope" value="Bacteria"/>
</dbReference>
<feature type="compositionally biased region" description="Basic and acidic residues" evidence="1">
    <location>
        <begin position="239"/>
        <end position="252"/>
    </location>
</feature>
<keyword evidence="3" id="KW-0966">Cell projection</keyword>
<feature type="domain" description="Flagellar hook-length control protein-like C-terminal" evidence="2">
    <location>
        <begin position="422"/>
        <end position="499"/>
    </location>
</feature>
<feature type="region of interest" description="Disordered" evidence="1">
    <location>
        <begin position="191"/>
        <end position="261"/>
    </location>
</feature>
<keyword evidence="3" id="KW-0282">Flagellum</keyword>
<dbReference type="InterPro" id="IPR021136">
    <property type="entry name" value="Flagellar_hook_control-like_C"/>
</dbReference>
<reference evidence="3 4" key="1">
    <citation type="journal article" date="2008" name="Appl. Environ. Microbiol.">
        <title>Genome of the epsilonproteobacterial chemolithoautotroph Sulfurimonas denitrificans.</title>
        <authorList>
            <person name="Sievert S.M."/>
            <person name="Scott K.M."/>
            <person name="Klotz M.G."/>
            <person name="Chain P.S.G."/>
            <person name="Hauser L.J."/>
            <person name="Hemp J."/>
            <person name="Huegler M."/>
            <person name="Land M."/>
            <person name="Lapidus A."/>
            <person name="Larimer F.W."/>
            <person name="Lucas S."/>
            <person name="Malfatti S.A."/>
            <person name="Meyer F."/>
            <person name="Paulsen I.T."/>
            <person name="Ren Q."/>
            <person name="Simon J."/>
            <person name="Bailey K."/>
            <person name="Diaz E."/>
            <person name="Fitzpatrick K.A."/>
            <person name="Glover B."/>
            <person name="Gwatney N."/>
            <person name="Korajkic A."/>
            <person name="Long A."/>
            <person name="Mobberley J.M."/>
            <person name="Pantry S.N."/>
            <person name="Pazder G."/>
            <person name="Peterson S."/>
            <person name="Quintanilla J.D."/>
            <person name="Sprinkle R."/>
            <person name="Stephens J."/>
            <person name="Thomas P."/>
            <person name="Vaughn R."/>
            <person name="Weber M.J."/>
            <person name="Wooten L.L."/>
        </authorList>
    </citation>
    <scope>NUCLEOTIDE SEQUENCE [LARGE SCALE GENOMIC DNA]</scope>
    <source>
        <strain evidence="4">ATCC 33889 / DSM 1251</strain>
    </source>
</reference>
<evidence type="ECO:0000256" key="1">
    <source>
        <dbReference type="SAM" id="MobiDB-lite"/>
    </source>
</evidence>
<gene>
    <name evidence="3" type="ordered locus">Suden_0029</name>
</gene>
<feature type="region of interest" description="Disordered" evidence="1">
    <location>
        <begin position="494"/>
        <end position="524"/>
    </location>
</feature>
<feature type="compositionally biased region" description="Basic and acidic residues" evidence="1">
    <location>
        <begin position="191"/>
        <end position="230"/>
    </location>
</feature>
<dbReference type="Gene3D" id="3.30.750.140">
    <property type="match status" value="1"/>
</dbReference>
<sequence length="544" mass="60120">MVLLDMKNANGSSSSSPLSLATLKEKPTISFSELLRGASETKDKKIVQNGSLVLALVNEEKSIKMPKTSSKTSTLTSLLQTQDKVVEKKEKEPLELNPKLVATLSSAEMKTLMSDAKNYLKSKILESEGFKKSEIKELPTTLKGLVEVAKKFGVDISKITLEEVKEHGLDSSKTIKQDTKELHVDILKDKREVKAEAPEGALSEKKDSKTPESSKELLQDKKEPKTEVPKEIVQTPKESFADKKAQLQETQKHPQTLQNSEAVSKIISNELRADEKQSEILKEIKSTPLFKAQNTLEHATTEQIVQAKVNSTSLKSEQKSPKDRADETLKLLLNGEKSSKDAPSLTADFSVKSATVIAPSLSVESTKSLEKLLQGESFVSEQPSQAQKTDSLGASKADSFEVKINEAKQMIRYLSDDIRNAINDYKSPFTRVKVQLNPQHLGEVDLTVVQRGKNLHVSISSNNTAINALSMNVNELKTQLVNSGINSATFNFNSSSQNGDNSSGAFQQQRQNEQKAHAEYSHFESEEAHEEILSSLEIIVPRYI</sequence>
<organism evidence="3 4">
    <name type="scientific">Sulfurimonas denitrificans (strain ATCC 33889 / DSM 1251)</name>
    <name type="common">Thiomicrospira denitrificans (strain ATCC 33889 / DSM 1251)</name>
    <dbReference type="NCBI Taxonomy" id="326298"/>
    <lineage>
        <taxon>Bacteria</taxon>
        <taxon>Pseudomonadati</taxon>
        <taxon>Campylobacterota</taxon>
        <taxon>Epsilonproteobacteria</taxon>
        <taxon>Campylobacterales</taxon>
        <taxon>Sulfurimonadaceae</taxon>
        <taxon>Sulfurimonas</taxon>
    </lineage>
</organism>
<dbReference type="Proteomes" id="UP000002714">
    <property type="component" value="Chromosome"/>
</dbReference>
<accession>Q30UM1</accession>
<dbReference type="AlphaFoldDB" id="Q30UM1"/>
<keyword evidence="4" id="KW-1185">Reference proteome</keyword>
<dbReference type="InterPro" id="IPR038610">
    <property type="entry name" value="FliK-like_C_sf"/>
</dbReference>
<feature type="region of interest" description="Disordered" evidence="1">
    <location>
        <begin position="304"/>
        <end position="324"/>
    </location>
</feature>
<dbReference type="Pfam" id="PF02120">
    <property type="entry name" value="Flg_hook"/>
    <property type="match status" value="1"/>
</dbReference>
<keyword evidence="3" id="KW-0969">Cilium</keyword>
<evidence type="ECO:0000313" key="4">
    <source>
        <dbReference type="Proteomes" id="UP000002714"/>
    </source>
</evidence>
<protein>
    <submittedName>
        <fullName evidence="3">Flagellar hook-length control protein</fullName>
    </submittedName>
</protein>
<feature type="compositionally biased region" description="Low complexity" evidence="1">
    <location>
        <begin position="494"/>
        <end position="504"/>
    </location>
</feature>